<dbReference type="Proteomes" id="UP000691718">
    <property type="component" value="Unassembled WGS sequence"/>
</dbReference>
<evidence type="ECO:0000313" key="2">
    <source>
        <dbReference type="EMBL" id="CAG5048631.1"/>
    </source>
</evidence>
<name>A0A8S3Y1Y8_PARAO</name>
<comment type="caution">
    <text evidence="2">The sequence shown here is derived from an EMBL/GenBank/DDBJ whole genome shotgun (WGS) entry which is preliminary data.</text>
</comment>
<dbReference type="AlphaFoldDB" id="A0A8S3Y1Y8"/>
<protein>
    <submittedName>
        <fullName evidence="2">(apollo) hypothetical protein</fullName>
    </submittedName>
</protein>
<evidence type="ECO:0000256" key="1">
    <source>
        <dbReference type="SAM" id="MobiDB-lite"/>
    </source>
</evidence>
<gene>
    <name evidence="2" type="ORF">PAPOLLO_LOCUS24241</name>
</gene>
<feature type="region of interest" description="Disordered" evidence="1">
    <location>
        <begin position="177"/>
        <end position="205"/>
    </location>
</feature>
<feature type="compositionally biased region" description="Polar residues" evidence="1">
    <location>
        <begin position="177"/>
        <end position="189"/>
    </location>
</feature>
<feature type="non-terminal residue" evidence="2">
    <location>
        <position position="258"/>
    </location>
</feature>
<proteinExistence type="predicted"/>
<feature type="compositionally biased region" description="Basic and acidic residues" evidence="1">
    <location>
        <begin position="191"/>
        <end position="205"/>
    </location>
</feature>
<sequence length="258" mass="29420">MQDHIKSSQNKPQMLLVTSTMTKPIITTSQTQVIYNGLTYQSPILQLPVSHNSNQQPVRILRNNTIKLAPIQINNLQAFTRLGYPSTNRIIRSPLLVPRTTNIYSYNSSNLLKITSRNRPHSNMGPIYVLKKPSQFLHLGNQNFSNFNGWSPEPLQNIIVVPYVPLLTVNEQRPVSLSQQTQVRDQTNMEIPKEPNLESEKESSERAAAIKRIVESFEALEKIIEHKSKERNEANQREENNHSSLSSTSVRSLCSEYC</sequence>
<organism evidence="2 3">
    <name type="scientific">Parnassius apollo</name>
    <name type="common">Apollo butterfly</name>
    <name type="synonym">Papilio apollo</name>
    <dbReference type="NCBI Taxonomy" id="110799"/>
    <lineage>
        <taxon>Eukaryota</taxon>
        <taxon>Metazoa</taxon>
        <taxon>Ecdysozoa</taxon>
        <taxon>Arthropoda</taxon>
        <taxon>Hexapoda</taxon>
        <taxon>Insecta</taxon>
        <taxon>Pterygota</taxon>
        <taxon>Neoptera</taxon>
        <taxon>Endopterygota</taxon>
        <taxon>Lepidoptera</taxon>
        <taxon>Glossata</taxon>
        <taxon>Ditrysia</taxon>
        <taxon>Papilionoidea</taxon>
        <taxon>Papilionidae</taxon>
        <taxon>Parnassiinae</taxon>
        <taxon>Parnassini</taxon>
        <taxon>Parnassius</taxon>
        <taxon>Parnassius</taxon>
    </lineage>
</organism>
<feature type="region of interest" description="Disordered" evidence="1">
    <location>
        <begin position="228"/>
        <end position="258"/>
    </location>
</feature>
<feature type="compositionally biased region" description="Basic and acidic residues" evidence="1">
    <location>
        <begin position="228"/>
        <end position="241"/>
    </location>
</feature>
<accession>A0A8S3Y1Y8</accession>
<dbReference type="EMBL" id="CAJQZP010001467">
    <property type="protein sequence ID" value="CAG5048631.1"/>
    <property type="molecule type" value="Genomic_DNA"/>
</dbReference>
<reference evidence="2" key="1">
    <citation type="submission" date="2021-04" db="EMBL/GenBank/DDBJ databases">
        <authorList>
            <person name="Tunstrom K."/>
        </authorList>
    </citation>
    <scope>NUCLEOTIDE SEQUENCE</scope>
</reference>
<evidence type="ECO:0000313" key="3">
    <source>
        <dbReference type="Proteomes" id="UP000691718"/>
    </source>
</evidence>
<feature type="compositionally biased region" description="Low complexity" evidence="1">
    <location>
        <begin position="243"/>
        <end position="258"/>
    </location>
</feature>
<keyword evidence="3" id="KW-1185">Reference proteome</keyword>